<organism evidence="15 16">
    <name type="scientific">Isoalcanivorax beigongshangi</name>
    <dbReference type="NCBI Taxonomy" id="3238810"/>
    <lineage>
        <taxon>Bacteria</taxon>
        <taxon>Pseudomonadati</taxon>
        <taxon>Pseudomonadota</taxon>
        <taxon>Gammaproteobacteria</taxon>
        <taxon>Oceanospirillales</taxon>
        <taxon>Alcanivoracaceae</taxon>
        <taxon>Isoalcanivorax</taxon>
    </lineage>
</organism>
<keyword evidence="16" id="KW-1185">Reference proteome</keyword>
<feature type="transmembrane region" description="Helical" evidence="14">
    <location>
        <begin position="239"/>
        <end position="257"/>
    </location>
</feature>
<evidence type="ECO:0000256" key="11">
    <source>
        <dbReference type="ARBA" id="ARBA00023136"/>
    </source>
</evidence>
<comment type="similarity">
    <text evidence="3 13">Belongs to the ABC-3 integral membrane protein family.</text>
</comment>
<evidence type="ECO:0000256" key="1">
    <source>
        <dbReference type="ARBA" id="ARBA00002313"/>
    </source>
</evidence>
<dbReference type="SUPFAM" id="SSF81345">
    <property type="entry name" value="ABC transporter involved in vitamin B12 uptake, BtuC"/>
    <property type="match status" value="1"/>
</dbReference>
<evidence type="ECO:0000256" key="6">
    <source>
        <dbReference type="ARBA" id="ARBA00022692"/>
    </source>
</evidence>
<evidence type="ECO:0000256" key="4">
    <source>
        <dbReference type="ARBA" id="ARBA00022448"/>
    </source>
</evidence>
<feature type="transmembrane region" description="Helical" evidence="14">
    <location>
        <begin position="85"/>
        <end position="107"/>
    </location>
</feature>
<evidence type="ECO:0000256" key="14">
    <source>
        <dbReference type="SAM" id="Phobius"/>
    </source>
</evidence>
<keyword evidence="10" id="KW-0406">Ion transport</keyword>
<keyword evidence="9 14" id="KW-1133">Transmembrane helix</keyword>
<protein>
    <recommendedName>
        <fullName evidence="12">High-affinity zinc uptake system membrane protein ZnuB</fullName>
    </recommendedName>
</protein>
<dbReference type="EMBL" id="JBGCUO010000001">
    <property type="protein sequence ID" value="MEY1660765.1"/>
    <property type="molecule type" value="Genomic_DNA"/>
</dbReference>
<evidence type="ECO:0000256" key="8">
    <source>
        <dbReference type="ARBA" id="ARBA00022906"/>
    </source>
</evidence>
<gene>
    <name evidence="15" type="ORF">AB5I84_01220</name>
</gene>
<keyword evidence="4 13" id="KW-0813">Transport</keyword>
<keyword evidence="7" id="KW-0862">Zinc</keyword>
<evidence type="ECO:0000256" key="10">
    <source>
        <dbReference type="ARBA" id="ARBA00023065"/>
    </source>
</evidence>
<dbReference type="InterPro" id="IPR037294">
    <property type="entry name" value="ABC_BtuC-like"/>
</dbReference>
<keyword evidence="5" id="KW-1003">Cell membrane</keyword>
<evidence type="ECO:0000256" key="5">
    <source>
        <dbReference type="ARBA" id="ARBA00022475"/>
    </source>
</evidence>
<feature type="transmembrane region" description="Helical" evidence="14">
    <location>
        <begin position="213"/>
        <end position="233"/>
    </location>
</feature>
<dbReference type="Proteomes" id="UP001562065">
    <property type="component" value="Unassembled WGS sequence"/>
</dbReference>
<reference evidence="15 16" key="1">
    <citation type="submission" date="2024-07" db="EMBL/GenBank/DDBJ databases">
        <authorList>
            <person name="Ren Q."/>
        </authorList>
    </citation>
    <scope>NUCLEOTIDE SEQUENCE [LARGE SCALE GENOMIC DNA]</scope>
    <source>
        <strain evidence="15 16">REN37</strain>
    </source>
</reference>
<comment type="function">
    <text evidence="1">Involved in the high-affinity zinc uptake transport system.</text>
</comment>
<dbReference type="InterPro" id="IPR001626">
    <property type="entry name" value="ABC_TroCD"/>
</dbReference>
<feature type="transmembrane region" description="Helical" evidence="14">
    <location>
        <begin position="43"/>
        <end position="73"/>
    </location>
</feature>
<accession>A0ABV4AGI9</accession>
<evidence type="ECO:0000256" key="7">
    <source>
        <dbReference type="ARBA" id="ARBA00022833"/>
    </source>
</evidence>
<dbReference type="CDD" id="cd06550">
    <property type="entry name" value="TM_ABC_iron-siderophores_like"/>
    <property type="match status" value="1"/>
</dbReference>
<dbReference type="Gene3D" id="1.10.3470.10">
    <property type="entry name" value="ABC transporter involved in vitamin B12 uptake, BtuC"/>
    <property type="match status" value="1"/>
</dbReference>
<dbReference type="RefSeq" id="WP_369456049.1">
    <property type="nucleotide sequence ID" value="NZ_JBGCUO010000001.1"/>
</dbReference>
<dbReference type="PANTHER" id="PTHR30477">
    <property type="entry name" value="ABC-TRANSPORTER METAL-BINDING PROTEIN"/>
    <property type="match status" value="1"/>
</dbReference>
<evidence type="ECO:0000256" key="9">
    <source>
        <dbReference type="ARBA" id="ARBA00022989"/>
    </source>
</evidence>
<sequence>MLELLLWPLLAGLAVALVAGPMGGFVVWRRMAFFGDTLAHSALLGAAFGLALGMALYPAVVLCSVALALVLVALQQQRAVASDTLLGIVAHTTLALGVIALSVLPSVQVDLFAFLFGDLLATSGAEVIGLWLGALVILLLLWRNWRPLLSITVDEDLARVEGVPVAATRALLMVLLALLIAGALRTVGVLLITSLLIIPAASARRFSRSPQQMAMLASVLGMVAVVAGLSLSWWRDLPVGPAIVVCAAALFVTSLILPKRN</sequence>
<evidence type="ECO:0000256" key="3">
    <source>
        <dbReference type="ARBA" id="ARBA00008034"/>
    </source>
</evidence>
<evidence type="ECO:0000313" key="15">
    <source>
        <dbReference type="EMBL" id="MEY1660765.1"/>
    </source>
</evidence>
<keyword evidence="11 14" id="KW-0472">Membrane</keyword>
<evidence type="ECO:0000256" key="13">
    <source>
        <dbReference type="RuleBase" id="RU003943"/>
    </source>
</evidence>
<evidence type="ECO:0000256" key="12">
    <source>
        <dbReference type="ARBA" id="ARBA00040080"/>
    </source>
</evidence>
<evidence type="ECO:0000256" key="2">
    <source>
        <dbReference type="ARBA" id="ARBA00004651"/>
    </source>
</evidence>
<feature type="transmembrane region" description="Helical" evidence="14">
    <location>
        <begin position="119"/>
        <end position="142"/>
    </location>
</feature>
<dbReference type="Pfam" id="PF00950">
    <property type="entry name" value="ABC-3"/>
    <property type="match status" value="1"/>
</dbReference>
<proteinExistence type="inferred from homology"/>
<comment type="subcellular location">
    <subcellularLocation>
        <location evidence="2 13">Cell membrane</location>
        <topology evidence="2 13">Multi-pass membrane protein</topology>
    </subcellularLocation>
</comment>
<comment type="caution">
    <text evidence="15">The sequence shown here is derived from an EMBL/GenBank/DDBJ whole genome shotgun (WGS) entry which is preliminary data.</text>
</comment>
<dbReference type="PANTHER" id="PTHR30477:SF23">
    <property type="entry name" value="HIGH-AFFINITY ZINC UPTAKE SYSTEM MEMBRANE PROTEIN ZNUB"/>
    <property type="match status" value="1"/>
</dbReference>
<evidence type="ECO:0000313" key="16">
    <source>
        <dbReference type="Proteomes" id="UP001562065"/>
    </source>
</evidence>
<name>A0ABV4AGI9_9GAMM</name>
<keyword evidence="6 13" id="KW-0812">Transmembrane</keyword>
<keyword evidence="8" id="KW-0864">Zinc transport</keyword>